<feature type="compositionally biased region" description="Polar residues" evidence="1">
    <location>
        <begin position="1"/>
        <end position="12"/>
    </location>
</feature>
<evidence type="ECO:0000256" key="1">
    <source>
        <dbReference type="SAM" id="MobiDB-lite"/>
    </source>
</evidence>
<keyword evidence="3" id="KW-1185">Reference proteome</keyword>
<name>A0AAV4WDB1_9ARAC</name>
<reference evidence="2 3" key="1">
    <citation type="submission" date="2021-06" db="EMBL/GenBank/DDBJ databases">
        <title>Caerostris darwini draft genome.</title>
        <authorList>
            <person name="Kono N."/>
            <person name="Arakawa K."/>
        </authorList>
    </citation>
    <scope>NUCLEOTIDE SEQUENCE [LARGE SCALE GENOMIC DNA]</scope>
</reference>
<dbReference type="EMBL" id="BPLQ01014447">
    <property type="protein sequence ID" value="GIY79789.1"/>
    <property type="molecule type" value="Genomic_DNA"/>
</dbReference>
<comment type="caution">
    <text evidence="2">The sequence shown here is derived from an EMBL/GenBank/DDBJ whole genome shotgun (WGS) entry which is preliminary data.</text>
</comment>
<gene>
    <name evidence="2" type="ORF">CDAR_301021</name>
</gene>
<accession>A0AAV4WDB1</accession>
<organism evidence="2 3">
    <name type="scientific">Caerostris darwini</name>
    <dbReference type="NCBI Taxonomy" id="1538125"/>
    <lineage>
        <taxon>Eukaryota</taxon>
        <taxon>Metazoa</taxon>
        <taxon>Ecdysozoa</taxon>
        <taxon>Arthropoda</taxon>
        <taxon>Chelicerata</taxon>
        <taxon>Arachnida</taxon>
        <taxon>Araneae</taxon>
        <taxon>Araneomorphae</taxon>
        <taxon>Entelegynae</taxon>
        <taxon>Araneoidea</taxon>
        <taxon>Araneidae</taxon>
        <taxon>Caerostris</taxon>
    </lineage>
</organism>
<evidence type="ECO:0000313" key="2">
    <source>
        <dbReference type="EMBL" id="GIY79789.1"/>
    </source>
</evidence>
<sequence>MRTDQNSTFSYKQRSRQREGERPLKKKKKKEKKLFQREWKIVLKKKKRTGCESRRGVISQVQWPTCFIYLQTAAFSVDEYLFRYRTDKSEILHPRCISFAFLEV</sequence>
<dbReference type="Proteomes" id="UP001054837">
    <property type="component" value="Unassembled WGS sequence"/>
</dbReference>
<feature type="region of interest" description="Disordered" evidence="1">
    <location>
        <begin position="1"/>
        <end position="32"/>
    </location>
</feature>
<evidence type="ECO:0000313" key="3">
    <source>
        <dbReference type="Proteomes" id="UP001054837"/>
    </source>
</evidence>
<proteinExistence type="predicted"/>
<dbReference type="AlphaFoldDB" id="A0AAV4WDB1"/>
<protein>
    <submittedName>
        <fullName evidence="2">Uncharacterized protein</fullName>
    </submittedName>
</protein>